<dbReference type="InterPro" id="IPR003593">
    <property type="entry name" value="AAA+_ATPase"/>
</dbReference>
<dbReference type="PANTHER" id="PTHR43038">
    <property type="entry name" value="ATP-BINDING CASSETTE, SUB-FAMILY H, MEMBER 1"/>
    <property type="match status" value="1"/>
</dbReference>
<gene>
    <name evidence="5" type="ORF">SAMN02745123_00395</name>
</gene>
<proteinExistence type="predicted"/>
<dbReference type="Gene3D" id="3.40.50.300">
    <property type="entry name" value="P-loop containing nucleotide triphosphate hydrolases"/>
    <property type="match status" value="1"/>
</dbReference>
<sequence>MIFTETLTKKFSSITAVAGVSLQVQQGDIFGLVGPDGAGKTTLIRMLCGLITPDSGSITMVDNAASGESSASFGYMPQKFSLYGDLTVMENINFFGAMYGLNGTIINQRADEILQITNLFRFKQRFADNLSGGMKQKLALTCALLARPRLLVLDEPTFGVDPESRKEFWKILYQLNQEGMTILVSTPYMDEAELCKRVGFMNNGRLVVVDSPKNMKSRYPYRILEIKCASRQPEIFQGLPEILESNFYGDKYRLVVQEAKIAEAAVVEFLQGRDIPLYRLKETKPTMEDVFVALAEKEVVEWSMSSQPVN</sequence>
<dbReference type="PANTHER" id="PTHR43038:SF3">
    <property type="entry name" value="ABC TRANSPORTER G FAMILY MEMBER 20 ISOFORM X1"/>
    <property type="match status" value="1"/>
</dbReference>
<dbReference type="RefSeq" id="WP_072910605.1">
    <property type="nucleotide sequence ID" value="NZ_FRAR01000005.1"/>
</dbReference>
<keyword evidence="3 5" id="KW-0067">ATP-binding</keyword>
<dbReference type="InterPro" id="IPR003439">
    <property type="entry name" value="ABC_transporter-like_ATP-bd"/>
</dbReference>
<dbReference type="PROSITE" id="PS50893">
    <property type="entry name" value="ABC_TRANSPORTER_2"/>
    <property type="match status" value="1"/>
</dbReference>
<keyword evidence="1" id="KW-0813">Transport</keyword>
<dbReference type="GO" id="GO:0016887">
    <property type="term" value="F:ATP hydrolysis activity"/>
    <property type="evidence" value="ECO:0007669"/>
    <property type="project" value="InterPro"/>
</dbReference>
<dbReference type="InterPro" id="IPR025302">
    <property type="entry name" value="DrrA1/2-like_C"/>
</dbReference>
<accession>A0A1M6P1C9</accession>
<dbReference type="OrthoDB" id="9804819at2"/>
<dbReference type="SUPFAM" id="SSF52540">
    <property type="entry name" value="P-loop containing nucleoside triphosphate hydrolases"/>
    <property type="match status" value="1"/>
</dbReference>
<organism evidence="5 6">
    <name type="scientific">Desulforamulus aeronauticus DSM 10349</name>
    <dbReference type="NCBI Taxonomy" id="1121421"/>
    <lineage>
        <taxon>Bacteria</taxon>
        <taxon>Bacillati</taxon>
        <taxon>Bacillota</taxon>
        <taxon>Clostridia</taxon>
        <taxon>Eubacteriales</taxon>
        <taxon>Peptococcaceae</taxon>
        <taxon>Desulforamulus</taxon>
    </lineage>
</organism>
<dbReference type="EMBL" id="FRAR01000005">
    <property type="protein sequence ID" value="SHK01693.1"/>
    <property type="molecule type" value="Genomic_DNA"/>
</dbReference>
<dbReference type="Pfam" id="PF13732">
    <property type="entry name" value="DrrA1-3_C"/>
    <property type="match status" value="1"/>
</dbReference>
<dbReference type="SMART" id="SM00382">
    <property type="entry name" value="AAA"/>
    <property type="match status" value="1"/>
</dbReference>
<dbReference type="STRING" id="1121421.SAMN02745123_00395"/>
<keyword evidence="6" id="KW-1185">Reference proteome</keyword>
<protein>
    <submittedName>
        <fullName evidence="5">ABC-2 type transport system ATP-binding protein</fullName>
    </submittedName>
</protein>
<name>A0A1M6P1C9_9FIRM</name>
<reference evidence="6" key="1">
    <citation type="submission" date="2016-11" db="EMBL/GenBank/DDBJ databases">
        <authorList>
            <person name="Varghese N."/>
            <person name="Submissions S."/>
        </authorList>
    </citation>
    <scope>NUCLEOTIDE SEQUENCE [LARGE SCALE GENOMIC DNA]</scope>
    <source>
        <strain evidence="6">DSM 10349</strain>
    </source>
</reference>
<evidence type="ECO:0000313" key="6">
    <source>
        <dbReference type="Proteomes" id="UP000183997"/>
    </source>
</evidence>
<dbReference type="Pfam" id="PF00005">
    <property type="entry name" value="ABC_tran"/>
    <property type="match status" value="1"/>
</dbReference>
<dbReference type="AlphaFoldDB" id="A0A1M6P1C9"/>
<evidence type="ECO:0000256" key="3">
    <source>
        <dbReference type="ARBA" id="ARBA00022840"/>
    </source>
</evidence>
<dbReference type="GO" id="GO:0005524">
    <property type="term" value="F:ATP binding"/>
    <property type="evidence" value="ECO:0007669"/>
    <property type="project" value="UniProtKB-KW"/>
</dbReference>
<dbReference type="CDD" id="cd03230">
    <property type="entry name" value="ABC_DR_subfamily_A"/>
    <property type="match status" value="1"/>
</dbReference>
<dbReference type="Proteomes" id="UP000183997">
    <property type="component" value="Unassembled WGS sequence"/>
</dbReference>
<evidence type="ECO:0000256" key="1">
    <source>
        <dbReference type="ARBA" id="ARBA00022448"/>
    </source>
</evidence>
<keyword evidence="2" id="KW-0547">Nucleotide-binding</keyword>
<evidence type="ECO:0000259" key="4">
    <source>
        <dbReference type="PROSITE" id="PS50893"/>
    </source>
</evidence>
<evidence type="ECO:0000256" key="2">
    <source>
        <dbReference type="ARBA" id="ARBA00022741"/>
    </source>
</evidence>
<feature type="domain" description="ABC transporter" evidence="4">
    <location>
        <begin position="2"/>
        <end position="228"/>
    </location>
</feature>
<evidence type="ECO:0000313" key="5">
    <source>
        <dbReference type="EMBL" id="SHK01693.1"/>
    </source>
</evidence>
<dbReference type="InterPro" id="IPR027417">
    <property type="entry name" value="P-loop_NTPase"/>
</dbReference>